<dbReference type="Pfam" id="PF00565">
    <property type="entry name" value="SNase"/>
    <property type="match status" value="1"/>
</dbReference>
<dbReference type="Proteomes" id="UP000622317">
    <property type="component" value="Unassembled WGS sequence"/>
</dbReference>
<evidence type="ECO:0000313" key="2">
    <source>
        <dbReference type="EMBL" id="MBD5779401.1"/>
    </source>
</evidence>
<sequence>MILGFIAVAAFAIGLIYMTLRSSSSTSTMIVDVVGAVDGRTVEVLVNKVKERVILAGIGFPPGDPRSEQDCAEVVEEVVTGRRLYMEVFKEVSGCRYVALSSSNGDCLNEMMLRKGLARYESTGVGFIGKLVEAETFARKEGIGVWDENRALFRHLSGGSQDGSSLDAVSAED</sequence>
<gene>
    <name evidence="2" type="ORF">IEN85_07830</name>
</gene>
<protein>
    <submittedName>
        <fullName evidence="2">Thermonuclease family protein</fullName>
    </submittedName>
</protein>
<feature type="domain" description="TNase-like" evidence="1">
    <location>
        <begin position="27"/>
        <end position="148"/>
    </location>
</feature>
<keyword evidence="3" id="KW-1185">Reference proteome</keyword>
<proteinExistence type="predicted"/>
<dbReference type="EMBL" id="JACYFG010000007">
    <property type="protein sequence ID" value="MBD5779401.1"/>
    <property type="molecule type" value="Genomic_DNA"/>
</dbReference>
<name>A0A927IGQ2_9BACT</name>
<accession>A0A927IGQ2</accession>
<organism evidence="2 3">
    <name type="scientific">Pelagicoccus enzymogenes</name>
    <dbReference type="NCBI Taxonomy" id="2773457"/>
    <lineage>
        <taxon>Bacteria</taxon>
        <taxon>Pseudomonadati</taxon>
        <taxon>Verrucomicrobiota</taxon>
        <taxon>Opitutia</taxon>
        <taxon>Puniceicoccales</taxon>
        <taxon>Pelagicoccaceae</taxon>
        <taxon>Pelagicoccus</taxon>
    </lineage>
</organism>
<reference evidence="2" key="1">
    <citation type="submission" date="2020-09" db="EMBL/GenBank/DDBJ databases">
        <title>Pelagicoccus enzymogenes sp. nov. with an EPS production, isolated from marine sediment.</title>
        <authorList>
            <person name="Feng X."/>
        </authorList>
    </citation>
    <scope>NUCLEOTIDE SEQUENCE</scope>
    <source>
        <strain evidence="2">NFK12</strain>
    </source>
</reference>
<dbReference type="Gene3D" id="2.40.50.90">
    <property type="match status" value="1"/>
</dbReference>
<dbReference type="SUPFAM" id="SSF50199">
    <property type="entry name" value="Staphylococcal nuclease"/>
    <property type="match status" value="1"/>
</dbReference>
<dbReference type="InterPro" id="IPR016071">
    <property type="entry name" value="Staphylococal_nuclease_OB-fold"/>
</dbReference>
<evidence type="ECO:0000313" key="3">
    <source>
        <dbReference type="Proteomes" id="UP000622317"/>
    </source>
</evidence>
<dbReference type="RefSeq" id="WP_191616527.1">
    <property type="nucleotide sequence ID" value="NZ_JACYFG010000007.1"/>
</dbReference>
<evidence type="ECO:0000259" key="1">
    <source>
        <dbReference type="SMART" id="SM00318"/>
    </source>
</evidence>
<dbReference type="InterPro" id="IPR035437">
    <property type="entry name" value="SNase_OB-fold_sf"/>
</dbReference>
<dbReference type="SMART" id="SM00318">
    <property type="entry name" value="SNc"/>
    <property type="match status" value="1"/>
</dbReference>
<comment type="caution">
    <text evidence="2">The sequence shown here is derived from an EMBL/GenBank/DDBJ whole genome shotgun (WGS) entry which is preliminary data.</text>
</comment>
<dbReference type="AlphaFoldDB" id="A0A927IGQ2"/>